<evidence type="ECO:0000313" key="3">
    <source>
        <dbReference type="Proteomes" id="UP001446871"/>
    </source>
</evidence>
<reference evidence="2 3" key="1">
    <citation type="submission" date="2023-01" db="EMBL/GenBank/DDBJ databases">
        <title>Analysis of 21 Apiospora genomes using comparative genomics revels a genus with tremendous synthesis potential of carbohydrate active enzymes and secondary metabolites.</title>
        <authorList>
            <person name="Sorensen T."/>
        </authorList>
    </citation>
    <scope>NUCLEOTIDE SEQUENCE [LARGE SCALE GENOMIC DNA]</scope>
    <source>
        <strain evidence="2 3">CBS 83171</strain>
    </source>
</reference>
<comment type="caution">
    <text evidence="2">The sequence shown here is derived from an EMBL/GenBank/DDBJ whole genome shotgun (WGS) entry which is preliminary data.</text>
</comment>
<evidence type="ECO:0000313" key="2">
    <source>
        <dbReference type="EMBL" id="KAK8059303.1"/>
    </source>
</evidence>
<protein>
    <submittedName>
        <fullName evidence="2">Uncharacterized protein</fullName>
    </submittedName>
</protein>
<feature type="region of interest" description="Disordered" evidence="1">
    <location>
        <begin position="114"/>
        <end position="179"/>
    </location>
</feature>
<feature type="region of interest" description="Disordered" evidence="1">
    <location>
        <begin position="1"/>
        <end position="32"/>
    </location>
</feature>
<feature type="compositionally biased region" description="Basic and acidic residues" evidence="1">
    <location>
        <begin position="192"/>
        <end position="228"/>
    </location>
</feature>
<proteinExistence type="predicted"/>
<dbReference type="EMBL" id="JAQQWM010000006">
    <property type="protein sequence ID" value="KAK8059303.1"/>
    <property type="molecule type" value="Genomic_DNA"/>
</dbReference>
<feature type="compositionally biased region" description="Basic and acidic residues" evidence="1">
    <location>
        <begin position="144"/>
        <end position="179"/>
    </location>
</feature>
<sequence>MSTPEEEPYMDLTGVAERSRSAHPEWSGGGNGGSGSAVAFAAFDLSLEEASELAEIENDLFVARRIYGYCMTYFHDPPSLAGERAIQRERAYVEELSAQRMKLFKKYAERARPAGASSAREEGLGAQDELASTTRGTPGFGSSHLDDLDCSEHTDSNGHDGHDEDDATIKTDPDLDSDTDIRESIYLYKMFEEHDKKDGIDGNKADGSHTVEENRKRSGDDGLDDKRGSPRRKRKKVVEEAAG</sequence>
<gene>
    <name evidence="2" type="ORF">PG996_009233</name>
</gene>
<accession>A0ABR1UK73</accession>
<organism evidence="2 3">
    <name type="scientific">Apiospora saccharicola</name>
    <dbReference type="NCBI Taxonomy" id="335842"/>
    <lineage>
        <taxon>Eukaryota</taxon>
        <taxon>Fungi</taxon>
        <taxon>Dikarya</taxon>
        <taxon>Ascomycota</taxon>
        <taxon>Pezizomycotina</taxon>
        <taxon>Sordariomycetes</taxon>
        <taxon>Xylariomycetidae</taxon>
        <taxon>Amphisphaeriales</taxon>
        <taxon>Apiosporaceae</taxon>
        <taxon>Apiospora</taxon>
    </lineage>
</organism>
<feature type="region of interest" description="Disordered" evidence="1">
    <location>
        <begin position="192"/>
        <end position="243"/>
    </location>
</feature>
<evidence type="ECO:0000256" key="1">
    <source>
        <dbReference type="SAM" id="MobiDB-lite"/>
    </source>
</evidence>
<dbReference type="Proteomes" id="UP001446871">
    <property type="component" value="Unassembled WGS sequence"/>
</dbReference>
<keyword evidence="3" id="KW-1185">Reference proteome</keyword>
<name>A0ABR1UK73_9PEZI</name>